<feature type="compositionally biased region" description="Low complexity" evidence="7">
    <location>
        <begin position="124"/>
        <end position="174"/>
    </location>
</feature>
<evidence type="ECO:0000256" key="9">
    <source>
        <dbReference type="SAM" id="SignalP"/>
    </source>
</evidence>
<keyword evidence="2 8" id="KW-0812">Transmembrane</keyword>
<proteinExistence type="predicted"/>
<feature type="region of interest" description="Disordered" evidence="7">
    <location>
        <begin position="124"/>
        <end position="182"/>
    </location>
</feature>
<dbReference type="OrthoDB" id="5985073at2759"/>
<dbReference type="EMBL" id="LT598465">
    <property type="protein sequence ID" value="SCU90284.1"/>
    <property type="molecule type" value="Genomic_DNA"/>
</dbReference>
<dbReference type="PROSITE" id="PS51212">
    <property type="entry name" value="WSC"/>
    <property type="match status" value="1"/>
</dbReference>
<feature type="signal peptide" evidence="9">
    <location>
        <begin position="1"/>
        <end position="16"/>
    </location>
</feature>
<dbReference type="Pfam" id="PF01822">
    <property type="entry name" value="WSC"/>
    <property type="match status" value="1"/>
</dbReference>
<accession>A0A1G4JIW7</accession>
<keyword evidence="4 8" id="KW-1133">Transmembrane helix</keyword>
<sequence length="327" mass="33889">MRAVLIFSWLAALCVADYTYINCYQSLPSSFSVGDVYDFQSSSHCYSVCSEKNSNYFALTNHSTCYCGSSNPSGTESTSSSCNAYCLGYGSEMCGGENAFSVYTMGGGSSSNWQLSSSGSASLSQSSSGGLSSGRSSSSQSTTSSSVGSTSSTAGSGSSTTAAGPSTTGSSSSSDPKVVYSTSVQTQGGSTVYVTASMAQSTPTGDERGSSSKKKSSPRNIGAIVGGVVGGVCGALAVAALILLLVRRINRKREHDRMEKEYREAIKPVDFDEALYRSSTSSHKGKNPFDKDPFDDARRISNGSLAESTTLETAQAPNVLTVANPDE</sequence>
<reference evidence="11 12" key="1">
    <citation type="submission" date="2016-03" db="EMBL/GenBank/DDBJ databases">
        <authorList>
            <person name="Devillers H."/>
        </authorList>
    </citation>
    <scope>NUCLEOTIDE SEQUENCE [LARGE SCALE GENOMIC DNA]</scope>
    <source>
        <strain evidence="11">CBS 11717</strain>
    </source>
</reference>
<evidence type="ECO:0000256" key="3">
    <source>
        <dbReference type="ARBA" id="ARBA00022729"/>
    </source>
</evidence>
<feature type="compositionally biased region" description="Polar residues" evidence="7">
    <location>
        <begin position="301"/>
        <end position="318"/>
    </location>
</feature>
<evidence type="ECO:0000259" key="10">
    <source>
        <dbReference type="PROSITE" id="PS51212"/>
    </source>
</evidence>
<dbReference type="Proteomes" id="UP000191024">
    <property type="component" value="Chromosome E"/>
</dbReference>
<evidence type="ECO:0000256" key="7">
    <source>
        <dbReference type="SAM" id="MobiDB-lite"/>
    </source>
</evidence>
<comment type="subcellular location">
    <subcellularLocation>
        <location evidence="1">Membrane</location>
        <topology evidence="1">Single-pass membrane protein</topology>
    </subcellularLocation>
</comment>
<feature type="transmembrane region" description="Helical" evidence="8">
    <location>
        <begin position="221"/>
        <end position="246"/>
    </location>
</feature>
<dbReference type="InterPro" id="IPR002889">
    <property type="entry name" value="WSC_carb-bd"/>
</dbReference>
<gene>
    <name evidence="11" type="ORF">LAMI_0E01398G</name>
</gene>
<dbReference type="InterPro" id="IPR051836">
    <property type="entry name" value="Kremen_rcpt"/>
</dbReference>
<feature type="domain" description="WSC" evidence="10">
    <location>
        <begin position="17"/>
        <end position="106"/>
    </location>
</feature>
<protein>
    <submittedName>
        <fullName evidence="11">LAMI_0E01398g1_1</fullName>
    </submittedName>
</protein>
<keyword evidence="5 8" id="KW-0472">Membrane</keyword>
<evidence type="ECO:0000256" key="8">
    <source>
        <dbReference type="SAM" id="Phobius"/>
    </source>
</evidence>
<feature type="chain" id="PRO_5009236048" evidence="9">
    <location>
        <begin position="17"/>
        <end position="327"/>
    </location>
</feature>
<keyword evidence="6" id="KW-0325">Glycoprotein</keyword>
<feature type="region of interest" description="Disordered" evidence="7">
    <location>
        <begin position="277"/>
        <end position="327"/>
    </location>
</feature>
<evidence type="ECO:0000256" key="4">
    <source>
        <dbReference type="ARBA" id="ARBA00022989"/>
    </source>
</evidence>
<evidence type="ECO:0000256" key="2">
    <source>
        <dbReference type="ARBA" id="ARBA00022692"/>
    </source>
</evidence>
<evidence type="ECO:0000256" key="1">
    <source>
        <dbReference type="ARBA" id="ARBA00004167"/>
    </source>
</evidence>
<organism evidence="11 12">
    <name type="scientific">Lachancea mirantina</name>
    <dbReference type="NCBI Taxonomy" id="1230905"/>
    <lineage>
        <taxon>Eukaryota</taxon>
        <taxon>Fungi</taxon>
        <taxon>Dikarya</taxon>
        <taxon>Ascomycota</taxon>
        <taxon>Saccharomycotina</taxon>
        <taxon>Saccharomycetes</taxon>
        <taxon>Saccharomycetales</taxon>
        <taxon>Saccharomycetaceae</taxon>
        <taxon>Lachancea</taxon>
    </lineage>
</organism>
<evidence type="ECO:0000256" key="6">
    <source>
        <dbReference type="ARBA" id="ARBA00023180"/>
    </source>
</evidence>
<dbReference type="SMART" id="SM00321">
    <property type="entry name" value="WSC"/>
    <property type="match status" value="1"/>
</dbReference>
<evidence type="ECO:0000256" key="5">
    <source>
        <dbReference type="ARBA" id="ARBA00023136"/>
    </source>
</evidence>
<name>A0A1G4JIW7_9SACH</name>
<dbReference type="GO" id="GO:0005886">
    <property type="term" value="C:plasma membrane"/>
    <property type="evidence" value="ECO:0007669"/>
    <property type="project" value="TreeGrafter"/>
</dbReference>
<evidence type="ECO:0000313" key="11">
    <source>
        <dbReference type="EMBL" id="SCU90284.1"/>
    </source>
</evidence>
<keyword evidence="3 9" id="KW-0732">Signal</keyword>
<dbReference type="STRING" id="1230905.A0A1G4JIW7"/>
<feature type="compositionally biased region" description="Basic and acidic residues" evidence="7">
    <location>
        <begin position="287"/>
        <end position="299"/>
    </location>
</feature>
<feature type="region of interest" description="Disordered" evidence="7">
    <location>
        <begin position="199"/>
        <end position="221"/>
    </location>
</feature>
<evidence type="ECO:0000313" key="12">
    <source>
        <dbReference type="Proteomes" id="UP000191024"/>
    </source>
</evidence>
<dbReference type="PANTHER" id="PTHR24269:SF16">
    <property type="entry name" value="PROTEIN SLG1"/>
    <property type="match status" value="1"/>
</dbReference>
<dbReference type="PANTHER" id="PTHR24269">
    <property type="entry name" value="KREMEN PROTEIN"/>
    <property type="match status" value="1"/>
</dbReference>
<dbReference type="AlphaFoldDB" id="A0A1G4JIW7"/>
<keyword evidence="12" id="KW-1185">Reference proteome</keyword>